<name>A0A226EHK5_FOLCA</name>
<proteinExistence type="predicted"/>
<dbReference type="SMART" id="SM00457">
    <property type="entry name" value="MACPF"/>
    <property type="match status" value="1"/>
</dbReference>
<feature type="signal peptide" evidence="2">
    <location>
        <begin position="1"/>
        <end position="34"/>
    </location>
</feature>
<evidence type="ECO:0000256" key="2">
    <source>
        <dbReference type="SAM" id="SignalP"/>
    </source>
</evidence>
<organism evidence="4 5">
    <name type="scientific">Folsomia candida</name>
    <name type="common">Springtail</name>
    <dbReference type="NCBI Taxonomy" id="158441"/>
    <lineage>
        <taxon>Eukaryota</taxon>
        <taxon>Metazoa</taxon>
        <taxon>Ecdysozoa</taxon>
        <taxon>Arthropoda</taxon>
        <taxon>Hexapoda</taxon>
        <taxon>Collembola</taxon>
        <taxon>Entomobryomorpha</taxon>
        <taxon>Isotomoidea</taxon>
        <taxon>Isotomidae</taxon>
        <taxon>Proisotominae</taxon>
        <taxon>Folsomia</taxon>
    </lineage>
</organism>
<dbReference type="PROSITE" id="PS51257">
    <property type="entry name" value="PROKAR_LIPOPROTEIN"/>
    <property type="match status" value="1"/>
</dbReference>
<dbReference type="Proteomes" id="UP000198287">
    <property type="component" value="Unassembled WGS sequence"/>
</dbReference>
<dbReference type="OrthoDB" id="5950457at2759"/>
<evidence type="ECO:0000313" key="4">
    <source>
        <dbReference type="EMBL" id="OXA56514.1"/>
    </source>
</evidence>
<sequence length="703" mass="78174">MKCLKFTRIKRHGPNLHCCPMALVSLLITTSCLSVLCDTKAATAGDCPPLPKLNVLPGRGWCNLRNKEMGQVQRFTYKECKVTPDGLFLVPDTAFIIPVDESNIQLFAEIIDSWKNYTSLTAKSINVNADASFGAIGVSGSFSSDYQKCKQSQVGQKSVTTRVAARYTMYTVGVSVDDMIDDKLLSQLGKAMDAMKIGNGEEVDYLLELVVREYGTHLLTRIDTGGILTQEEYVSRAYQEKLSANSEMITVAATARFFTTFRFGASYTTTSNETLKQEYEHNLRSSHTQAFGGMMLPPDVIVSVWVSSIPSHPIGVDREGDPLHFIITPTMFPDESLENVDSLRLELQGAIGRYFGYNKHLGCMNVEAKNFDYNANIDNKEMCQDPYNNYSFGGLFQTCQNENEGGGPNNCQDKNLSLKNFFTQDYSCSKLYVPIQLLTRTNRVCRECGYWFFFWWRSRQCCSTYITDTYWCAADETIISNNTGLMFGGLFTSTTDNPTTQAKNCPPMFTQAKIFEDLVICIGTDYELGSRFATKFGGFFSCQIGNPLYDKKNLERMMAMSTSIGLPDLHNETTKACPPGYTQHTASIQDDCLVNYCVKAGSFSIFGEMPVVLPPFKNYTGIFSKVKATPNNNASSSSVWIIVVGAVLGAIVLFGLVVMISLRVMRRRRNLLAVNVNTDGEDDGRALLGDLGDEEQSVQNVVE</sequence>
<dbReference type="PROSITE" id="PS51412">
    <property type="entry name" value="MACPF_2"/>
    <property type="match status" value="1"/>
</dbReference>
<protein>
    <submittedName>
        <fullName evidence="4">Macrophage-expressed gene 1 protein</fullName>
    </submittedName>
</protein>
<dbReference type="PANTHER" id="PTHR31463">
    <property type="entry name" value="MACROPHAGE-EXPRESSED GENE 1 PROTEIN"/>
    <property type="match status" value="1"/>
</dbReference>
<dbReference type="InterPro" id="IPR020864">
    <property type="entry name" value="MACPF"/>
</dbReference>
<dbReference type="GO" id="GO:0045087">
    <property type="term" value="P:innate immune response"/>
    <property type="evidence" value="ECO:0007669"/>
    <property type="project" value="UniProtKB-KW"/>
</dbReference>
<gene>
    <name evidence="4" type="ORF">Fcan01_09239</name>
</gene>
<evidence type="ECO:0000313" key="5">
    <source>
        <dbReference type="Proteomes" id="UP000198287"/>
    </source>
</evidence>
<feature type="domain" description="MACPF" evidence="3">
    <location>
        <begin position="28"/>
        <end position="358"/>
    </location>
</feature>
<dbReference type="PANTHER" id="PTHR31463:SF1">
    <property type="entry name" value="MACROPHAGE-EXPRESSED GENE 1 PROTEIN"/>
    <property type="match status" value="1"/>
</dbReference>
<dbReference type="GO" id="GO:0002250">
    <property type="term" value="P:adaptive immune response"/>
    <property type="evidence" value="ECO:0007669"/>
    <property type="project" value="UniProtKB-KW"/>
</dbReference>
<dbReference type="EMBL" id="LNIX01000004">
    <property type="protein sequence ID" value="OXA56514.1"/>
    <property type="molecule type" value="Genomic_DNA"/>
</dbReference>
<dbReference type="AlphaFoldDB" id="A0A226EHK5"/>
<dbReference type="Pfam" id="PF01823">
    <property type="entry name" value="MACPF"/>
    <property type="match status" value="1"/>
</dbReference>
<keyword evidence="1" id="KW-0472">Membrane</keyword>
<evidence type="ECO:0000256" key="1">
    <source>
        <dbReference type="SAM" id="Phobius"/>
    </source>
</evidence>
<comment type="caution">
    <text evidence="4">The sequence shown here is derived from an EMBL/GenBank/DDBJ whole genome shotgun (WGS) entry which is preliminary data.</text>
</comment>
<dbReference type="CDD" id="cd22579">
    <property type="entry name" value="MPEG1_P2"/>
    <property type="match status" value="1"/>
</dbReference>
<dbReference type="InterPro" id="IPR039707">
    <property type="entry name" value="MPEG1"/>
</dbReference>
<dbReference type="OMA" id="NGLNECH"/>
<feature type="chain" id="PRO_5012217733" evidence="2">
    <location>
        <begin position="35"/>
        <end position="703"/>
    </location>
</feature>
<keyword evidence="2" id="KW-0732">Signal</keyword>
<keyword evidence="1" id="KW-1133">Transmembrane helix</keyword>
<keyword evidence="5" id="KW-1185">Reference proteome</keyword>
<accession>A0A226EHK5</accession>
<keyword evidence="1" id="KW-0812">Transmembrane</keyword>
<feature type="transmembrane region" description="Helical" evidence="1">
    <location>
        <begin position="639"/>
        <end position="662"/>
    </location>
</feature>
<reference evidence="4 5" key="1">
    <citation type="submission" date="2015-12" db="EMBL/GenBank/DDBJ databases">
        <title>The genome of Folsomia candida.</title>
        <authorList>
            <person name="Faddeeva A."/>
            <person name="Derks M.F."/>
            <person name="Anvar Y."/>
            <person name="Smit S."/>
            <person name="Van Straalen N."/>
            <person name="Roelofs D."/>
        </authorList>
    </citation>
    <scope>NUCLEOTIDE SEQUENCE [LARGE SCALE GENOMIC DNA]</scope>
    <source>
        <strain evidence="4 5">VU population</strain>
        <tissue evidence="4">Whole body</tissue>
    </source>
</reference>
<evidence type="ECO:0000259" key="3">
    <source>
        <dbReference type="PROSITE" id="PS51412"/>
    </source>
</evidence>
<dbReference type="GO" id="GO:0030670">
    <property type="term" value="C:phagocytic vesicle membrane"/>
    <property type="evidence" value="ECO:0007669"/>
    <property type="project" value="UniProtKB-SubCell"/>
</dbReference>